<evidence type="ECO:0000259" key="5">
    <source>
        <dbReference type="Pfam" id="PF04253"/>
    </source>
</evidence>
<dbReference type="SUPFAM" id="SSF47672">
    <property type="entry name" value="Transferrin receptor-like dimerisation domain"/>
    <property type="match status" value="1"/>
</dbReference>
<dbReference type="CDD" id="cd08022">
    <property type="entry name" value="M28_PSMA_like"/>
    <property type="match status" value="1"/>
</dbReference>
<proteinExistence type="inferred from homology"/>
<dbReference type="InterPro" id="IPR046450">
    <property type="entry name" value="PA_dom_sf"/>
</dbReference>
<name>U5QL55_GLOK1</name>
<dbReference type="SUPFAM" id="SSF53187">
    <property type="entry name" value="Zn-dependent exopeptidases"/>
    <property type="match status" value="1"/>
</dbReference>
<dbReference type="KEGG" id="glj:GKIL_2068"/>
<feature type="domain" description="Transferrin receptor-like dimerisation" evidence="5">
    <location>
        <begin position="632"/>
        <end position="740"/>
    </location>
</feature>
<feature type="coiled-coil region" evidence="2">
    <location>
        <begin position="580"/>
        <end position="607"/>
    </location>
</feature>
<dbReference type="EC" id="3.4.17.21" evidence="7"/>
<dbReference type="AlphaFoldDB" id="U5QL55"/>
<dbReference type="Pfam" id="PF04389">
    <property type="entry name" value="Peptidase_M28"/>
    <property type="match status" value="1"/>
</dbReference>
<feature type="domain" description="Peptidase M28" evidence="6">
    <location>
        <begin position="336"/>
        <end position="539"/>
    </location>
</feature>
<dbReference type="SUPFAM" id="SSF52025">
    <property type="entry name" value="PA domain"/>
    <property type="match status" value="1"/>
</dbReference>
<gene>
    <name evidence="7" type="ORF">GKIL_2068</name>
</gene>
<dbReference type="Gene3D" id="3.50.30.30">
    <property type="match status" value="1"/>
</dbReference>
<keyword evidence="2" id="KW-0175">Coiled coil</keyword>
<dbReference type="FunFam" id="3.40.630.10:FF:000101">
    <property type="entry name" value="N-acetylated alpha-linked acidic dipeptidase like 1"/>
    <property type="match status" value="1"/>
</dbReference>
<evidence type="ECO:0000256" key="1">
    <source>
        <dbReference type="ARBA" id="ARBA00005634"/>
    </source>
</evidence>
<feature type="signal peptide" evidence="3">
    <location>
        <begin position="1"/>
        <end position="21"/>
    </location>
</feature>
<dbReference type="Proteomes" id="UP000017396">
    <property type="component" value="Chromosome"/>
</dbReference>
<accession>U5QL55</accession>
<evidence type="ECO:0000313" key="8">
    <source>
        <dbReference type="Proteomes" id="UP000017396"/>
    </source>
</evidence>
<evidence type="ECO:0000256" key="3">
    <source>
        <dbReference type="SAM" id="SignalP"/>
    </source>
</evidence>
<dbReference type="HOGENOM" id="CLU_005688_2_0_3"/>
<dbReference type="CDD" id="cd02121">
    <property type="entry name" value="PA_GCPII_like"/>
    <property type="match status" value="1"/>
</dbReference>
<dbReference type="PANTHER" id="PTHR10404:SF46">
    <property type="entry name" value="VACUOLAR PROTEIN SORTING-ASSOCIATED PROTEIN 70"/>
    <property type="match status" value="1"/>
</dbReference>
<evidence type="ECO:0000259" key="4">
    <source>
        <dbReference type="Pfam" id="PF02225"/>
    </source>
</evidence>
<organism evidence="7 8">
    <name type="scientific">Gloeobacter kilaueensis (strain ATCC BAA-2537 / CCAP 1431/1 / ULC 316 / JS1)</name>
    <dbReference type="NCBI Taxonomy" id="1183438"/>
    <lineage>
        <taxon>Bacteria</taxon>
        <taxon>Bacillati</taxon>
        <taxon>Cyanobacteriota</taxon>
        <taxon>Cyanophyceae</taxon>
        <taxon>Gloeobacterales</taxon>
        <taxon>Gloeobacteraceae</taxon>
        <taxon>Gloeobacter</taxon>
    </lineage>
</organism>
<dbReference type="eggNOG" id="COG2234">
    <property type="taxonomic scope" value="Bacteria"/>
</dbReference>
<dbReference type="Pfam" id="PF02225">
    <property type="entry name" value="PA"/>
    <property type="match status" value="1"/>
</dbReference>
<evidence type="ECO:0000313" key="7">
    <source>
        <dbReference type="EMBL" id="AGY58314.1"/>
    </source>
</evidence>
<dbReference type="EMBL" id="CP003587">
    <property type="protein sequence ID" value="AGY58314.1"/>
    <property type="molecule type" value="Genomic_DNA"/>
</dbReference>
<dbReference type="STRING" id="1183438.GKIL_2068"/>
<sequence>MFRRICLTGLCLLGFCLPLHAGPDAAGSAASGLIGFDRADTDKERALEAQFDNQLQKANLSNSLNKLAARPHHVGSAAQKDNAEYLASQFRSWGYQVEIERFEALFPEPKTRLLELVGPTKFKAKLREPVLKADRTSGAAGELPVYNAYSIDGDVTGELVYVNYGVPKDYEELERRGIDVKGKIVIARYGGSWRGIKPKVAAEHGAIGCIIYSDPKDDGYYQGDVYPKGAWRNPYGAQRGSVADMPVYPGDPLTPDVGATPGAKRLDRSQAATLTKIPVLPIAYADALPLLGALGGPLAPAEWRGALPIPYHLGAGPAKVHLKLSFDWKLVPVYDVIARLPGSERPDQWIIRGNHYDGWVFGANDPLSGAVTLLEEARALSELVKGGWRPKRTIVFALWDGEEPGLIGSTEWVETHAAELDKKAALYINTDSNARGFLEMGGSHSLEHFFNEVARDVPDPEKKLPVKDRLRAQRIYTSSGEERREVRNRSDLRLAALGSGSDYSPFLQHLGIASLNLGYGGEGRGGSYHSIYDSIDHFERFIDPGYQYGLTLAQTNGRLLLRAADAQVLPFEFTGLADTLEKYVKEVTALEKDLREASLEKNRQIEERTFFAVADPTETTVIPKPDDAVPELDFAPLKAAAAKLKASAERYRLALEASQNKPLPPTLDAALIAVERSMLNPAGLPRRPWYRHQFYAPGFYTGYGVKTLPGLREAIEERQWQEARTQLPLLSATVEGVAAAIDRASAILQPYQSTSALR</sequence>
<dbReference type="InterPro" id="IPR007365">
    <property type="entry name" value="TFR-like_dimer_dom"/>
</dbReference>
<dbReference type="GO" id="GO:0004181">
    <property type="term" value="F:metallocarboxypeptidase activity"/>
    <property type="evidence" value="ECO:0007669"/>
    <property type="project" value="UniProtKB-EC"/>
</dbReference>
<dbReference type="InterPro" id="IPR007484">
    <property type="entry name" value="Peptidase_M28"/>
</dbReference>
<keyword evidence="7" id="KW-0645">Protease</keyword>
<dbReference type="PANTHER" id="PTHR10404">
    <property type="entry name" value="N-ACETYLATED-ALPHA-LINKED ACIDIC DIPEPTIDASE"/>
    <property type="match status" value="1"/>
</dbReference>
<dbReference type="Pfam" id="PF04253">
    <property type="entry name" value="TFR_dimer"/>
    <property type="match status" value="1"/>
</dbReference>
<dbReference type="PATRIC" id="fig|1183438.3.peg.2031"/>
<comment type="similarity">
    <text evidence="1">Belongs to the peptidase M28 family. M28B subfamily.</text>
</comment>
<keyword evidence="8" id="KW-1185">Reference proteome</keyword>
<protein>
    <submittedName>
        <fullName evidence="7">Glutamate carboxypeptidase II</fullName>
        <ecNumber evidence="7">3.4.17.21</ecNumber>
    </submittedName>
</protein>
<keyword evidence="3" id="KW-0732">Signal</keyword>
<dbReference type="Gene3D" id="3.40.630.10">
    <property type="entry name" value="Zn peptidases"/>
    <property type="match status" value="1"/>
</dbReference>
<dbReference type="InterPro" id="IPR039373">
    <property type="entry name" value="Peptidase_M28B"/>
</dbReference>
<dbReference type="OrthoDB" id="233977at2"/>
<evidence type="ECO:0000259" key="6">
    <source>
        <dbReference type="Pfam" id="PF04389"/>
    </source>
</evidence>
<feature type="chain" id="PRO_5004663794" evidence="3">
    <location>
        <begin position="22"/>
        <end position="758"/>
    </location>
</feature>
<evidence type="ECO:0000256" key="2">
    <source>
        <dbReference type="SAM" id="Coils"/>
    </source>
</evidence>
<keyword evidence="7" id="KW-0378">Hydrolase</keyword>
<feature type="domain" description="PA" evidence="4">
    <location>
        <begin position="155"/>
        <end position="219"/>
    </location>
</feature>
<dbReference type="InterPro" id="IPR036757">
    <property type="entry name" value="TFR-like_dimer_dom_sf"/>
</dbReference>
<dbReference type="Gene3D" id="1.20.930.40">
    <property type="entry name" value="Transferrin receptor-like, dimerisation domain"/>
    <property type="match status" value="1"/>
</dbReference>
<dbReference type="InterPro" id="IPR003137">
    <property type="entry name" value="PA_domain"/>
</dbReference>
<keyword evidence="7" id="KW-0121">Carboxypeptidase</keyword>
<reference evidence="7 8" key="1">
    <citation type="journal article" date="2013" name="PLoS ONE">
        <title>Cultivation and Complete Genome Sequencing of Gloeobacter kilaueensis sp. nov., from a Lava Cave in Kilauea Caldera, Hawai'i.</title>
        <authorList>
            <person name="Saw J.H."/>
            <person name="Schatz M."/>
            <person name="Brown M.V."/>
            <person name="Kunkel D.D."/>
            <person name="Foster J.S."/>
            <person name="Shick H."/>
            <person name="Christensen S."/>
            <person name="Hou S."/>
            <person name="Wan X."/>
            <person name="Donachie S.P."/>
        </authorList>
    </citation>
    <scope>NUCLEOTIDE SEQUENCE [LARGE SCALE GENOMIC DNA]</scope>
    <source>
        <strain evidence="8">JS</strain>
    </source>
</reference>
<dbReference type="RefSeq" id="WP_023173445.1">
    <property type="nucleotide sequence ID" value="NC_022600.1"/>
</dbReference>